<organism evidence="2 3">
    <name type="scientific">Virgisporangium aurantiacum</name>
    <dbReference type="NCBI Taxonomy" id="175570"/>
    <lineage>
        <taxon>Bacteria</taxon>
        <taxon>Bacillati</taxon>
        <taxon>Actinomycetota</taxon>
        <taxon>Actinomycetes</taxon>
        <taxon>Micromonosporales</taxon>
        <taxon>Micromonosporaceae</taxon>
        <taxon>Virgisporangium</taxon>
    </lineage>
</organism>
<evidence type="ECO:0000313" key="3">
    <source>
        <dbReference type="Proteomes" id="UP000612585"/>
    </source>
</evidence>
<feature type="region of interest" description="Disordered" evidence="1">
    <location>
        <begin position="1"/>
        <end position="22"/>
    </location>
</feature>
<dbReference type="RefSeq" id="WP_203993986.1">
    <property type="nucleotide sequence ID" value="NZ_BOPG01000023.1"/>
</dbReference>
<comment type="caution">
    <text evidence="2">The sequence shown here is derived from an EMBL/GenBank/DDBJ whole genome shotgun (WGS) entry which is preliminary data.</text>
</comment>
<evidence type="ECO:0000256" key="1">
    <source>
        <dbReference type="SAM" id="MobiDB-lite"/>
    </source>
</evidence>
<name>A0A8J4E1N5_9ACTN</name>
<dbReference type="AlphaFoldDB" id="A0A8J4E1N5"/>
<keyword evidence="3" id="KW-1185">Reference proteome</keyword>
<evidence type="ECO:0000313" key="2">
    <source>
        <dbReference type="EMBL" id="GIJ56157.1"/>
    </source>
</evidence>
<dbReference type="Proteomes" id="UP000612585">
    <property type="component" value="Unassembled WGS sequence"/>
</dbReference>
<proteinExistence type="predicted"/>
<sequence length="99" mass="10993">MTTPEATSTTLSPRQRTTPRPLLNVSQLREQLERIERHGGGHWEIDLTPDEGEIPRTASDQPDVAFELRRYGITSVTALGDGSQNFVLLRFAAVPLDGH</sequence>
<reference evidence="2" key="1">
    <citation type="submission" date="2021-01" db="EMBL/GenBank/DDBJ databases">
        <title>Whole genome shotgun sequence of Virgisporangium aurantiacum NBRC 16421.</title>
        <authorList>
            <person name="Komaki H."/>
            <person name="Tamura T."/>
        </authorList>
    </citation>
    <scope>NUCLEOTIDE SEQUENCE</scope>
    <source>
        <strain evidence="2">NBRC 16421</strain>
    </source>
</reference>
<feature type="region of interest" description="Disordered" evidence="1">
    <location>
        <begin position="40"/>
        <end position="59"/>
    </location>
</feature>
<protein>
    <submittedName>
        <fullName evidence="2">Uncharacterized protein</fullName>
    </submittedName>
</protein>
<dbReference type="EMBL" id="BOPG01000023">
    <property type="protein sequence ID" value="GIJ56157.1"/>
    <property type="molecule type" value="Genomic_DNA"/>
</dbReference>
<gene>
    <name evidence="2" type="ORF">Vau01_036730</name>
</gene>
<accession>A0A8J4E1N5</accession>